<dbReference type="SUPFAM" id="SSF81901">
    <property type="entry name" value="HCP-like"/>
    <property type="match status" value="1"/>
</dbReference>
<feature type="signal peptide" evidence="2">
    <location>
        <begin position="1"/>
        <end position="19"/>
    </location>
</feature>
<dbReference type="Gene3D" id="1.25.40.10">
    <property type="entry name" value="Tetratricopeptide repeat domain"/>
    <property type="match status" value="1"/>
</dbReference>
<sequence length="206" mass="23290">MRKLVFIYLLLLPLVAAFGQGSKSMYTEGERFFAQKNYAEAAKCYEKAVKAGDDMLAPERLITCYEEMKDYKKAAKWAKRATDDGSPTAAMKLCEYYMYGMGVKHDPEKAIEIYRKWIDETEYPRAMVGLGICYQEGIGVEQSDSDAYYWFRNAARLGDAEGQYLTAYYCFQGKGTLQDYKAASEWAQKAAAQGHADAAALLRKIP</sequence>
<dbReference type="InterPro" id="IPR011990">
    <property type="entry name" value="TPR-like_helical_dom_sf"/>
</dbReference>
<keyword evidence="1" id="KW-0802">TPR repeat</keyword>
<dbReference type="InterPro" id="IPR006597">
    <property type="entry name" value="Sel1-like"/>
</dbReference>
<feature type="chain" id="PRO_5039697268" evidence="2">
    <location>
        <begin position="20"/>
        <end position="206"/>
    </location>
</feature>
<evidence type="ECO:0000313" key="4">
    <source>
        <dbReference type="Proteomes" id="UP000823847"/>
    </source>
</evidence>
<feature type="repeat" description="TPR" evidence="1">
    <location>
        <begin position="22"/>
        <end position="55"/>
    </location>
</feature>
<dbReference type="Proteomes" id="UP000823847">
    <property type="component" value="Unassembled WGS sequence"/>
</dbReference>
<name>A0A9D1XSD1_9BACT</name>
<dbReference type="InterPro" id="IPR019734">
    <property type="entry name" value="TPR_rpt"/>
</dbReference>
<evidence type="ECO:0000256" key="1">
    <source>
        <dbReference type="PROSITE-ProRule" id="PRU00339"/>
    </source>
</evidence>
<dbReference type="PANTHER" id="PTHR11102">
    <property type="entry name" value="SEL-1-LIKE PROTEIN"/>
    <property type="match status" value="1"/>
</dbReference>
<gene>
    <name evidence="3" type="ORF">H9848_09195</name>
</gene>
<dbReference type="InterPro" id="IPR050767">
    <property type="entry name" value="Sel1_AlgK"/>
</dbReference>
<dbReference type="PANTHER" id="PTHR11102:SF160">
    <property type="entry name" value="ERAD-ASSOCIATED E3 UBIQUITIN-PROTEIN LIGASE COMPONENT HRD3"/>
    <property type="match status" value="1"/>
</dbReference>
<comment type="caution">
    <text evidence="3">The sequence shown here is derived from an EMBL/GenBank/DDBJ whole genome shotgun (WGS) entry which is preliminary data.</text>
</comment>
<dbReference type="AlphaFoldDB" id="A0A9D1XSD1"/>
<dbReference type="SMART" id="SM00671">
    <property type="entry name" value="SEL1"/>
    <property type="match status" value="5"/>
</dbReference>
<reference evidence="3" key="2">
    <citation type="submission" date="2021-04" db="EMBL/GenBank/DDBJ databases">
        <authorList>
            <person name="Gilroy R."/>
        </authorList>
    </citation>
    <scope>NUCLEOTIDE SEQUENCE</scope>
    <source>
        <strain evidence="3">ChiHecec2B26-12326</strain>
    </source>
</reference>
<dbReference type="PROSITE" id="PS50005">
    <property type="entry name" value="TPR"/>
    <property type="match status" value="1"/>
</dbReference>
<dbReference type="EMBL" id="DXEN01000070">
    <property type="protein sequence ID" value="HIX86763.1"/>
    <property type="molecule type" value="Genomic_DNA"/>
</dbReference>
<evidence type="ECO:0000313" key="3">
    <source>
        <dbReference type="EMBL" id="HIX86763.1"/>
    </source>
</evidence>
<reference evidence="3" key="1">
    <citation type="journal article" date="2021" name="PeerJ">
        <title>Extensive microbial diversity within the chicken gut microbiome revealed by metagenomics and culture.</title>
        <authorList>
            <person name="Gilroy R."/>
            <person name="Ravi A."/>
            <person name="Getino M."/>
            <person name="Pursley I."/>
            <person name="Horton D.L."/>
            <person name="Alikhan N.F."/>
            <person name="Baker D."/>
            <person name="Gharbi K."/>
            <person name="Hall N."/>
            <person name="Watson M."/>
            <person name="Adriaenssens E.M."/>
            <person name="Foster-Nyarko E."/>
            <person name="Jarju S."/>
            <person name="Secka A."/>
            <person name="Antonio M."/>
            <person name="Oren A."/>
            <person name="Chaudhuri R.R."/>
            <person name="La Ragione R."/>
            <person name="Hildebrand F."/>
            <person name="Pallen M.J."/>
        </authorList>
    </citation>
    <scope>NUCLEOTIDE SEQUENCE</scope>
    <source>
        <strain evidence="3">ChiHecec2B26-12326</strain>
    </source>
</reference>
<organism evidence="3 4">
    <name type="scientific">Candidatus Parabacteroides intestinigallinarum</name>
    <dbReference type="NCBI Taxonomy" id="2838722"/>
    <lineage>
        <taxon>Bacteria</taxon>
        <taxon>Pseudomonadati</taxon>
        <taxon>Bacteroidota</taxon>
        <taxon>Bacteroidia</taxon>
        <taxon>Bacteroidales</taxon>
        <taxon>Tannerellaceae</taxon>
        <taxon>Parabacteroides</taxon>
    </lineage>
</organism>
<dbReference type="Pfam" id="PF08238">
    <property type="entry name" value="Sel1"/>
    <property type="match status" value="5"/>
</dbReference>
<proteinExistence type="predicted"/>
<protein>
    <submittedName>
        <fullName evidence="3">Sel1 repeat family protein</fullName>
    </submittedName>
</protein>
<accession>A0A9D1XSD1</accession>
<keyword evidence="2" id="KW-0732">Signal</keyword>
<evidence type="ECO:0000256" key="2">
    <source>
        <dbReference type="SAM" id="SignalP"/>
    </source>
</evidence>